<evidence type="ECO:0000259" key="1">
    <source>
        <dbReference type="PROSITE" id="PS51186"/>
    </source>
</evidence>
<feature type="domain" description="N-acetyltransferase" evidence="1">
    <location>
        <begin position="1"/>
        <end position="133"/>
    </location>
</feature>
<dbReference type="PANTHER" id="PTHR43233:SF1">
    <property type="entry name" value="FAMILY N-ACETYLTRANSFERASE, PUTATIVE (AFU_ORTHOLOGUE AFUA_6G03350)-RELATED"/>
    <property type="match status" value="1"/>
</dbReference>
<dbReference type="AlphaFoldDB" id="A0A1F7F641"/>
<reference evidence="2 3" key="1">
    <citation type="journal article" date="2016" name="Nat. Commun.">
        <title>Thousands of microbial genomes shed light on interconnected biogeochemical processes in an aquifer system.</title>
        <authorList>
            <person name="Anantharaman K."/>
            <person name="Brown C.T."/>
            <person name="Hug L.A."/>
            <person name="Sharon I."/>
            <person name="Castelle C.J."/>
            <person name="Probst A.J."/>
            <person name="Thomas B.C."/>
            <person name="Singh A."/>
            <person name="Wilkins M.J."/>
            <person name="Karaoz U."/>
            <person name="Brodie E.L."/>
            <person name="Williams K.H."/>
            <person name="Hubbard S.S."/>
            <person name="Banfield J.F."/>
        </authorList>
    </citation>
    <scope>NUCLEOTIDE SEQUENCE [LARGE SCALE GENOMIC DNA]</scope>
</reference>
<accession>A0A1F7F641</accession>
<dbReference type="SUPFAM" id="SSF55729">
    <property type="entry name" value="Acyl-CoA N-acyltransferases (Nat)"/>
    <property type="match status" value="1"/>
</dbReference>
<dbReference type="InterPro" id="IPR016181">
    <property type="entry name" value="Acyl_CoA_acyltransferase"/>
</dbReference>
<evidence type="ECO:0000313" key="3">
    <source>
        <dbReference type="Proteomes" id="UP000179243"/>
    </source>
</evidence>
<evidence type="ECO:0000313" key="2">
    <source>
        <dbReference type="EMBL" id="OGK02135.1"/>
    </source>
</evidence>
<dbReference type="PROSITE" id="PS51186">
    <property type="entry name" value="GNAT"/>
    <property type="match status" value="1"/>
</dbReference>
<protein>
    <recommendedName>
        <fullName evidence="1">N-acetyltransferase domain-containing protein</fullName>
    </recommendedName>
</protein>
<organism evidence="2 3">
    <name type="scientific">Candidatus Raymondbacteria bacterium RIFOXYD12_FULL_49_13</name>
    <dbReference type="NCBI Taxonomy" id="1817890"/>
    <lineage>
        <taxon>Bacteria</taxon>
        <taxon>Raymondiibacteriota</taxon>
    </lineage>
</organism>
<sequence>MRYEIVTKAPIDAIVSLYQEAGWWQESAHSRDIIPAMIAGSFCFMVVKTDTGGIAGMGRVVSDGASDAYIQDIVVAVAFRGKGIGRELVTRLAAFCRERAIEWICLLAQPGTKEFYARLGFKEMENYVPMRIV</sequence>
<dbReference type="Proteomes" id="UP000179243">
    <property type="component" value="Unassembled WGS sequence"/>
</dbReference>
<dbReference type="Gene3D" id="3.40.630.30">
    <property type="match status" value="1"/>
</dbReference>
<gene>
    <name evidence="2" type="ORF">A2519_18920</name>
</gene>
<dbReference type="Pfam" id="PF00583">
    <property type="entry name" value="Acetyltransf_1"/>
    <property type="match status" value="1"/>
</dbReference>
<proteinExistence type="predicted"/>
<dbReference type="InterPro" id="IPR053144">
    <property type="entry name" value="Acetyltransferase_Butenolide"/>
</dbReference>
<dbReference type="EMBL" id="MFYX01000112">
    <property type="protein sequence ID" value="OGK02135.1"/>
    <property type="molecule type" value="Genomic_DNA"/>
</dbReference>
<dbReference type="GO" id="GO:0016747">
    <property type="term" value="F:acyltransferase activity, transferring groups other than amino-acyl groups"/>
    <property type="evidence" value="ECO:0007669"/>
    <property type="project" value="InterPro"/>
</dbReference>
<dbReference type="CDD" id="cd04301">
    <property type="entry name" value="NAT_SF"/>
    <property type="match status" value="1"/>
</dbReference>
<dbReference type="InterPro" id="IPR000182">
    <property type="entry name" value="GNAT_dom"/>
</dbReference>
<comment type="caution">
    <text evidence="2">The sequence shown here is derived from an EMBL/GenBank/DDBJ whole genome shotgun (WGS) entry which is preliminary data.</text>
</comment>
<name>A0A1F7F641_UNCRA</name>
<dbReference type="PANTHER" id="PTHR43233">
    <property type="entry name" value="FAMILY N-ACETYLTRANSFERASE, PUTATIVE (AFU_ORTHOLOGUE AFUA_6G03350)-RELATED"/>
    <property type="match status" value="1"/>
</dbReference>